<dbReference type="EMBL" id="JAATEO010000023">
    <property type="protein sequence ID" value="NJP34344.1"/>
    <property type="molecule type" value="Genomic_DNA"/>
</dbReference>
<feature type="region of interest" description="Disordered" evidence="1">
    <location>
        <begin position="190"/>
        <end position="248"/>
    </location>
</feature>
<evidence type="ECO:0000313" key="3">
    <source>
        <dbReference type="EMBL" id="NJP34344.1"/>
    </source>
</evidence>
<protein>
    <submittedName>
        <fullName evidence="3">Uncharacterized protein</fullName>
    </submittedName>
</protein>
<feature type="compositionally biased region" description="Low complexity" evidence="1">
    <location>
        <begin position="215"/>
        <end position="235"/>
    </location>
</feature>
<accession>A0ABX0ZAW2</accession>
<sequence length="248" mass="24576">MDSDTVERLLDGTAVDPTDGWHPLVSLLSAVRAAPAPGELGGEAAAVRAYHLALLGTPVTVPERRRGFALAGFGVRAALVGLLLAGTGGAALAAAGGVLPNPLRPSAPPAVPSTSASATPGSPSTGTDPRPGPPTGGTARPDPDESVVGLCRAYRVDAGDNPGRALDNPAFAELIGAAGGRDEVPGYCDRVLAGKPADGPGATPTERHSNQPTVRPTGRATQPPTPGTGQPTAPGDVPTTPSRTTGPK</sequence>
<feature type="compositionally biased region" description="Polar residues" evidence="1">
    <location>
        <begin position="239"/>
        <end position="248"/>
    </location>
</feature>
<gene>
    <name evidence="3" type="ORF">HCJ94_20775</name>
</gene>
<name>A0ABX0ZAW2_9ACTN</name>
<evidence type="ECO:0000256" key="2">
    <source>
        <dbReference type="SAM" id="Phobius"/>
    </source>
</evidence>
<reference evidence="3 4" key="1">
    <citation type="submission" date="2020-03" db="EMBL/GenBank/DDBJ databases">
        <title>WGS of actinomycetes isolated from Thailand.</title>
        <authorList>
            <person name="Thawai C."/>
        </authorList>
    </citation>
    <scope>NUCLEOTIDE SEQUENCE [LARGE SCALE GENOMIC DNA]</scope>
    <source>
        <strain evidence="3 4">HSS6-12</strain>
    </source>
</reference>
<dbReference type="RefSeq" id="WP_168002694.1">
    <property type="nucleotide sequence ID" value="NZ_JAATEO010000023.1"/>
</dbReference>
<keyword evidence="4" id="KW-1185">Reference proteome</keyword>
<comment type="caution">
    <text evidence="3">The sequence shown here is derived from an EMBL/GenBank/DDBJ whole genome shotgun (WGS) entry which is preliminary data.</text>
</comment>
<evidence type="ECO:0000313" key="4">
    <source>
        <dbReference type="Proteomes" id="UP000783871"/>
    </source>
</evidence>
<feature type="region of interest" description="Disordered" evidence="1">
    <location>
        <begin position="104"/>
        <end position="145"/>
    </location>
</feature>
<keyword evidence="2" id="KW-0812">Transmembrane</keyword>
<evidence type="ECO:0000256" key="1">
    <source>
        <dbReference type="SAM" id="MobiDB-lite"/>
    </source>
</evidence>
<keyword evidence="2" id="KW-0472">Membrane</keyword>
<keyword evidence="2" id="KW-1133">Transmembrane helix</keyword>
<dbReference type="Proteomes" id="UP000783871">
    <property type="component" value="Unassembled WGS sequence"/>
</dbReference>
<proteinExistence type="predicted"/>
<feature type="compositionally biased region" description="Low complexity" evidence="1">
    <location>
        <begin position="112"/>
        <end position="129"/>
    </location>
</feature>
<organism evidence="3 4">
    <name type="scientific">Micromonospora thermarum</name>
    <dbReference type="NCBI Taxonomy" id="2720024"/>
    <lineage>
        <taxon>Bacteria</taxon>
        <taxon>Bacillati</taxon>
        <taxon>Actinomycetota</taxon>
        <taxon>Actinomycetes</taxon>
        <taxon>Micromonosporales</taxon>
        <taxon>Micromonosporaceae</taxon>
        <taxon>Micromonospora</taxon>
    </lineage>
</organism>
<feature type="transmembrane region" description="Helical" evidence="2">
    <location>
        <begin position="73"/>
        <end position="99"/>
    </location>
</feature>